<keyword evidence="7 10" id="KW-0143">Chaperone</keyword>
<feature type="binding site" evidence="11">
    <location>
        <position position="102"/>
    </location>
    <ligand>
        <name>ATP</name>
        <dbReference type="ChEBI" id="CHEBI:30616"/>
    </ligand>
</feature>
<comment type="subcellular location">
    <subcellularLocation>
        <location evidence="1 10">Cytoplasm</location>
    </subcellularLocation>
</comment>
<dbReference type="InterPro" id="IPR036890">
    <property type="entry name" value="HATPase_C_sf"/>
</dbReference>
<sequence length="633" mass="71682">MTKQTQPETMQFQTEVNQLLNLMIHSLYSNREIFLRELISNASDALDKRRFEGLTDAALIEGQGNPAIDIAFDKEAKTLTISDNGIGMTREEVIDNIGTIAKSGTKAFLERLEADQKSASQLIGQFGVGFYSAFIVAHEIELVTRKAGTEANSATEWTSKGEGEFTLAETTKERAGTTITLHMREDDLDLLNEWSIKEIVKKYSDHIAYPIMMAVDKPIMPEEGEENSELKTERVIEQINSAESLWQRERSEIKDEEYEAFYKELTHDFAAPLSWSHNRVEGNTSYTSLLYIPAVAPQGLWDQEVKYGIDLYVQRVFIMAGSDKLVPRYLRFIKGIVDTQDLPLNISREILQNSKTIDTIRQGLTRRSLTMLESLSHDEEKYAKFWGQFGRVLKEGLGEDHSNREKIAGLLRFASTVTDEETVSLKAYKERMSEGQDKIYYITADSLNTAKNSPHLEIFKSKGIEVLLMTDVVDDWMTGFLHEFDGTEMVNVAKGDVDLGDKADDKESEKAVTEEEVKLVERMKEALGDRVENVKISKRLTDSASVLVRNEHALSGHFEKMLREAGHDVPTMKPWLEINPKHPLLEMLDATSDAALSEDIAMLVYEEALLLEGAQLDNPSEFVARLNRLMNRK</sequence>
<evidence type="ECO:0000256" key="1">
    <source>
        <dbReference type="ARBA" id="ARBA00004496"/>
    </source>
</evidence>
<dbReference type="Gene3D" id="3.30.230.80">
    <property type="match status" value="1"/>
</dbReference>
<feature type="binding site" evidence="11">
    <location>
        <position position="96"/>
    </location>
    <ligand>
        <name>ATP</name>
        <dbReference type="ChEBI" id="CHEBI:30616"/>
    </ligand>
</feature>
<evidence type="ECO:0000256" key="6">
    <source>
        <dbReference type="ARBA" id="ARBA00023016"/>
    </source>
</evidence>
<feature type="binding site" evidence="11">
    <location>
        <position position="41"/>
    </location>
    <ligand>
        <name>ATP</name>
        <dbReference type="ChEBI" id="CHEBI:30616"/>
    </ligand>
</feature>
<dbReference type="InterPro" id="IPR037196">
    <property type="entry name" value="HSP90_C"/>
</dbReference>
<evidence type="ECO:0000256" key="2">
    <source>
        <dbReference type="ARBA" id="ARBA00008239"/>
    </source>
</evidence>
<comment type="caution">
    <text evidence="13">The sequence shown here is derived from an EMBL/GenBank/DDBJ whole genome shotgun (WGS) entry which is preliminary data.</text>
</comment>
<dbReference type="PANTHER" id="PTHR11528">
    <property type="entry name" value="HEAT SHOCK PROTEIN 90 FAMILY MEMBER"/>
    <property type="match status" value="1"/>
</dbReference>
<evidence type="ECO:0000256" key="9">
    <source>
        <dbReference type="ARBA" id="ARBA00070675"/>
    </source>
</evidence>
<gene>
    <name evidence="10 13" type="primary">htpG</name>
    <name evidence="13" type="ORF">H9889_05640</name>
</gene>
<evidence type="ECO:0000256" key="5">
    <source>
        <dbReference type="ARBA" id="ARBA00022840"/>
    </source>
</evidence>
<dbReference type="FunFam" id="3.30.565.10:FF:000009">
    <property type="entry name" value="Molecular chaperone HtpG"/>
    <property type="match status" value="1"/>
</dbReference>
<dbReference type="PROSITE" id="PS00298">
    <property type="entry name" value="HSP90"/>
    <property type="match status" value="1"/>
</dbReference>
<feature type="region of interest" description="C" evidence="10">
    <location>
        <begin position="561"/>
        <end position="633"/>
    </location>
</feature>
<reference evidence="13" key="2">
    <citation type="submission" date="2021-04" db="EMBL/GenBank/DDBJ databases">
        <authorList>
            <person name="Gilroy R."/>
        </authorList>
    </citation>
    <scope>NUCLEOTIDE SEQUENCE</scope>
    <source>
        <strain evidence="13">CHK160-9182</strain>
    </source>
</reference>
<feature type="binding site" evidence="11">
    <location>
        <position position="348"/>
    </location>
    <ligand>
        <name>ATP</name>
        <dbReference type="ChEBI" id="CHEBI:30616"/>
    </ligand>
</feature>
<dbReference type="HAMAP" id="MF_00505">
    <property type="entry name" value="HSP90"/>
    <property type="match status" value="1"/>
</dbReference>
<accession>A0A9D1Q7D5</accession>
<feature type="binding site" evidence="11">
    <location>
        <position position="177"/>
    </location>
    <ligand>
        <name>ATP</name>
        <dbReference type="ChEBI" id="CHEBI:30616"/>
    </ligand>
</feature>
<dbReference type="GO" id="GO:0005737">
    <property type="term" value="C:cytoplasm"/>
    <property type="evidence" value="ECO:0007669"/>
    <property type="project" value="UniProtKB-SubCell"/>
</dbReference>
<dbReference type="PRINTS" id="PR00775">
    <property type="entry name" value="HEATSHOCK90"/>
</dbReference>
<name>A0A9D1Q7D5_9GAMM</name>
<comment type="subunit">
    <text evidence="10">Homodimer.</text>
</comment>
<dbReference type="GO" id="GO:0016887">
    <property type="term" value="F:ATP hydrolysis activity"/>
    <property type="evidence" value="ECO:0007669"/>
    <property type="project" value="InterPro"/>
</dbReference>
<comment type="function">
    <text evidence="8 10">Molecular chaperone. Has ATPase activity.</text>
</comment>
<keyword evidence="5 10" id="KW-0067">ATP-binding</keyword>
<dbReference type="GO" id="GO:0140662">
    <property type="term" value="F:ATP-dependent protein folding chaperone"/>
    <property type="evidence" value="ECO:0007669"/>
    <property type="project" value="InterPro"/>
</dbReference>
<dbReference type="InterPro" id="IPR003594">
    <property type="entry name" value="HATPase_dom"/>
</dbReference>
<dbReference type="SMART" id="SM00387">
    <property type="entry name" value="HATPase_c"/>
    <property type="match status" value="1"/>
</dbReference>
<dbReference type="SUPFAM" id="SSF55874">
    <property type="entry name" value="ATPase domain of HSP90 chaperone/DNA topoisomerase II/histidine kinase"/>
    <property type="match status" value="1"/>
</dbReference>
<dbReference type="CDD" id="cd16927">
    <property type="entry name" value="HATPase_Hsp90-like"/>
    <property type="match status" value="1"/>
</dbReference>
<comment type="similarity">
    <text evidence="2 10">Belongs to the heat shock protein 90 family.</text>
</comment>
<proteinExistence type="inferred from homology"/>
<dbReference type="Pfam" id="PF00183">
    <property type="entry name" value="HSP90"/>
    <property type="match status" value="1"/>
</dbReference>
<evidence type="ECO:0000313" key="14">
    <source>
        <dbReference type="Proteomes" id="UP000823934"/>
    </source>
</evidence>
<dbReference type="GO" id="GO:0005524">
    <property type="term" value="F:ATP binding"/>
    <property type="evidence" value="ECO:0007669"/>
    <property type="project" value="UniProtKB-UniRule"/>
</dbReference>
<feature type="binding site" evidence="11">
    <location>
        <begin position="103"/>
        <end position="104"/>
    </location>
    <ligand>
        <name>ATP</name>
        <dbReference type="ChEBI" id="CHEBI:30616"/>
    </ligand>
</feature>
<feature type="binding site" evidence="11">
    <location>
        <position position="83"/>
    </location>
    <ligand>
        <name>ATP</name>
        <dbReference type="ChEBI" id="CHEBI:30616"/>
    </ligand>
</feature>
<dbReference type="SUPFAM" id="SSF54211">
    <property type="entry name" value="Ribosomal protein S5 domain 2-like"/>
    <property type="match status" value="1"/>
</dbReference>
<keyword evidence="3 10" id="KW-0963">Cytoplasm</keyword>
<evidence type="ECO:0000256" key="7">
    <source>
        <dbReference type="ARBA" id="ARBA00023186"/>
    </source>
</evidence>
<dbReference type="InterPro" id="IPR020568">
    <property type="entry name" value="Ribosomal_Su5_D2-typ_SF"/>
</dbReference>
<organism evidence="13 14">
    <name type="scientific">Candidatus Ignatzschineria merdigallinarum</name>
    <dbReference type="NCBI Taxonomy" id="2838621"/>
    <lineage>
        <taxon>Bacteria</taxon>
        <taxon>Pseudomonadati</taxon>
        <taxon>Pseudomonadota</taxon>
        <taxon>Gammaproteobacteria</taxon>
        <taxon>Cardiobacteriales</taxon>
        <taxon>Ignatzschineriaceae</taxon>
        <taxon>Ignatzschineria</taxon>
    </lineage>
</organism>
<dbReference type="AlphaFoldDB" id="A0A9D1Q7D5"/>
<feature type="binding site" evidence="11">
    <location>
        <position position="88"/>
    </location>
    <ligand>
        <name>ATP</name>
        <dbReference type="ChEBI" id="CHEBI:30616"/>
    </ligand>
</feature>
<dbReference type="Pfam" id="PF13589">
    <property type="entry name" value="HATPase_c_3"/>
    <property type="match status" value="1"/>
</dbReference>
<dbReference type="SUPFAM" id="SSF110942">
    <property type="entry name" value="HSP90 C-terminal domain"/>
    <property type="match status" value="1"/>
</dbReference>
<dbReference type="FunFam" id="3.30.230.80:FF:000002">
    <property type="entry name" value="Molecular chaperone HtpG"/>
    <property type="match status" value="1"/>
</dbReference>
<keyword evidence="6 10" id="KW-0346">Stress response</keyword>
<evidence type="ECO:0000313" key="13">
    <source>
        <dbReference type="EMBL" id="HIW06791.1"/>
    </source>
</evidence>
<dbReference type="Gene3D" id="3.30.565.10">
    <property type="entry name" value="Histidine kinase-like ATPase, C-terminal domain"/>
    <property type="match status" value="1"/>
</dbReference>
<evidence type="ECO:0000256" key="3">
    <source>
        <dbReference type="ARBA" id="ARBA00022490"/>
    </source>
</evidence>
<feature type="region of interest" description="A; substrate-binding" evidence="10">
    <location>
        <begin position="1"/>
        <end position="348"/>
    </location>
</feature>
<keyword evidence="4 10" id="KW-0547">Nucleotide-binding</keyword>
<dbReference type="InterPro" id="IPR001404">
    <property type="entry name" value="Hsp90_fam"/>
</dbReference>
<reference evidence="13" key="1">
    <citation type="journal article" date="2021" name="PeerJ">
        <title>Extensive microbial diversity within the chicken gut microbiome revealed by metagenomics and culture.</title>
        <authorList>
            <person name="Gilroy R."/>
            <person name="Ravi A."/>
            <person name="Getino M."/>
            <person name="Pursley I."/>
            <person name="Horton D.L."/>
            <person name="Alikhan N.F."/>
            <person name="Baker D."/>
            <person name="Gharbi K."/>
            <person name="Hall N."/>
            <person name="Watson M."/>
            <person name="Adriaenssens E.M."/>
            <person name="Foster-Nyarko E."/>
            <person name="Jarju S."/>
            <person name="Secka A."/>
            <person name="Antonio M."/>
            <person name="Oren A."/>
            <person name="Chaudhuri R.R."/>
            <person name="La Ragione R."/>
            <person name="Hildebrand F."/>
            <person name="Pallen M.J."/>
        </authorList>
    </citation>
    <scope>NUCLEOTIDE SEQUENCE</scope>
    <source>
        <strain evidence="13">CHK160-9182</strain>
    </source>
</reference>
<comment type="caution">
    <text evidence="10">Lacks conserved residue(s) required for the propagation of feature annotation.</text>
</comment>
<evidence type="ECO:0000256" key="4">
    <source>
        <dbReference type="ARBA" id="ARBA00022741"/>
    </source>
</evidence>
<dbReference type="PIRSF" id="PIRSF002583">
    <property type="entry name" value="Hsp90"/>
    <property type="match status" value="1"/>
</dbReference>
<dbReference type="Gene3D" id="1.20.120.790">
    <property type="entry name" value="Heat shock protein 90, C-terminal domain"/>
    <property type="match status" value="1"/>
</dbReference>
<evidence type="ECO:0000256" key="8">
    <source>
        <dbReference type="ARBA" id="ARBA00058590"/>
    </source>
</evidence>
<dbReference type="Proteomes" id="UP000823934">
    <property type="component" value="Unassembled WGS sequence"/>
</dbReference>
<dbReference type="EMBL" id="DXHP01000126">
    <property type="protein sequence ID" value="HIW06791.1"/>
    <property type="molecule type" value="Genomic_DNA"/>
</dbReference>
<evidence type="ECO:0000256" key="10">
    <source>
        <dbReference type="HAMAP-Rule" id="MF_00505"/>
    </source>
</evidence>
<evidence type="ECO:0000256" key="11">
    <source>
        <dbReference type="PIRSR" id="PIRSR002583-1"/>
    </source>
</evidence>
<dbReference type="InterPro" id="IPR020575">
    <property type="entry name" value="Hsp90_N"/>
</dbReference>
<protein>
    <recommendedName>
        <fullName evidence="9 10">Chaperone protein HtpG</fullName>
    </recommendedName>
    <alternativeName>
        <fullName evidence="10">Heat shock protein HtpG</fullName>
    </alternativeName>
    <alternativeName>
        <fullName evidence="10">High temperature protein G</fullName>
    </alternativeName>
</protein>
<dbReference type="InterPro" id="IPR019805">
    <property type="entry name" value="Heat_shock_protein_90_CS"/>
</dbReference>
<feature type="binding site" evidence="11">
    <location>
        <begin position="125"/>
        <end position="130"/>
    </location>
    <ligand>
        <name>ATP</name>
        <dbReference type="ChEBI" id="CHEBI:30616"/>
    </ligand>
</feature>
<dbReference type="NCBIfam" id="NF003555">
    <property type="entry name" value="PRK05218.1"/>
    <property type="match status" value="1"/>
</dbReference>
<evidence type="ECO:0000259" key="12">
    <source>
        <dbReference type="SMART" id="SM00387"/>
    </source>
</evidence>
<dbReference type="Gene3D" id="3.40.50.11260">
    <property type="match status" value="1"/>
</dbReference>
<feature type="binding site" evidence="11">
    <location>
        <position position="37"/>
    </location>
    <ligand>
        <name>ATP</name>
        <dbReference type="ChEBI" id="CHEBI:30616"/>
    </ligand>
</feature>
<dbReference type="GO" id="GO:0051082">
    <property type="term" value="F:unfolded protein binding"/>
    <property type="evidence" value="ECO:0007669"/>
    <property type="project" value="UniProtKB-UniRule"/>
</dbReference>
<feature type="domain" description="Histidine kinase/HSP90-like ATPase" evidence="12">
    <location>
        <begin position="30"/>
        <end position="187"/>
    </location>
</feature>